<dbReference type="AlphaFoldDB" id="A0ABD3NAG4"/>
<comment type="caution">
    <text evidence="1">The sequence shown here is derived from an EMBL/GenBank/DDBJ whole genome shotgun (WGS) entry which is preliminary data.</text>
</comment>
<accession>A0ABD3NAG4</accession>
<dbReference type="EMBL" id="JALLAZ020001560">
    <property type="protein sequence ID" value="KAL3772981.1"/>
    <property type="molecule type" value="Genomic_DNA"/>
</dbReference>
<organism evidence="1 2">
    <name type="scientific">Stephanodiscus triporus</name>
    <dbReference type="NCBI Taxonomy" id="2934178"/>
    <lineage>
        <taxon>Eukaryota</taxon>
        <taxon>Sar</taxon>
        <taxon>Stramenopiles</taxon>
        <taxon>Ochrophyta</taxon>
        <taxon>Bacillariophyta</taxon>
        <taxon>Coscinodiscophyceae</taxon>
        <taxon>Thalassiosirophycidae</taxon>
        <taxon>Stephanodiscales</taxon>
        <taxon>Stephanodiscaceae</taxon>
        <taxon>Stephanodiscus</taxon>
    </lineage>
</organism>
<evidence type="ECO:0000313" key="1">
    <source>
        <dbReference type="EMBL" id="KAL3772981.1"/>
    </source>
</evidence>
<dbReference type="Proteomes" id="UP001530315">
    <property type="component" value="Unassembled WGS sequence"/>
</dbReference>
<proteinExistence type="predicted"/>
<keyword evidence="2" id="KW-1185">Reference proteome</keyword>
<reference evidence="1 2" key="1">
    <citation type="submission" date="2024-10" db="EMBL/GenBank/DDBJ databases">
        <title>Updated reference genomes for cyclostephanoid diatoms.</title>
        <authorList>
            <person name="Roberts W.R."/>
            <person name="Alverson A.J."/>
        </authorList>
    </citation>
    <scope>NUCLEOTIDE SEQUENCE [LARGE SCALE GENOMIC DNA]</scope>
    <source>
        <strain evidence="1 2">AJA276-08</strain>
    </source>
</reference>
<name>A0ABD3NAG4_9STRA</name>
<gene>
    <name evidence="1" type="ORF">ACHAW5_005053</name>
</gene>
<sequence length="137" mass="15420">MKEAFASELRAKDATIQILDHTCNEKDATINAPRSDMAKTSSTYTQDSYVKRKEIAKLKQQNAEHAPMLRVLEKGDKDEMAAAMSARLGDLRLGRLRGIRRWCRRRTSSTMTGRVPTVRAMRGAVRGVKGKIRRSAD</sequence>
<protein>
    <submittedName>
        <fullName evidence="1">Uncharacterized protein</fullName>
    </submittedName>
</protein>
<evidence type="ECO:0000313" key="2">
    <source>
        <dbReference type="Proteomes" id="UP001530315"/>
    </source>
</evidence>